<dbReference type="InterPro" id="IPR050638">
    <property type="entry name" value="AA-Vitamin_Transporters"/>
</dbReference>
<feature type="transmembrane region" description="Helical" evidence="6">
    <location>
        <begin position="237"/>
        <end position="256"/>
    </location>
</feature>
<feature type="transmembrane region" description="Helical" evidence="6">
    <location>
        <begin position="170"/>
        <end position="187"/>
    </location>
</feature>
<dbReference type="AlphaFoldDB" id="A0A178K7N7"/>
<accession>A0A178K7N7</accession>
<dbReference type="InterPro" id="IPR037185">
    <property type="entry name" value="EmrE-like"/>
</dbReference>
<proteinExistence type="inferred from homology"/>
<evidence type="ECO:0000313" key="9">
    <source>
        <dbReference type="Proteomes" id="UP000078503"/>
    </source>
</evidence>
<dbReference type="STRING" id="858640.A3K86_16800"/>
<feature type="transmembrane region" description="Helical" evidence="6">
    <location>
        <begin position="262"/>
        <end position="281"/>
    </location>
</feature>
<organism evidence="8 9">
    <name type="scientific">Photobacterium jeanii</name>
    <dbReference type="NCBI Taxonomy" id="858640"/>
    <lineage>
        <taxon>Bacteria</taxon>
        <taxon>Pseudomonadati</taxon>
        <taxon>Pseudomonadota</taxon>
        <taxon>Gammaproteobacteria</taxon>
        <taxon>Vibrionales</taxon>
        <taxon>Vibrionaceae</taxon>
        <taxon>Photobacterium</taxon>
    </lineage>
</organism>
<evidence type="ECO:0000256" key="2">
    <source>
        <dbReference type="ARBA" id="ARBA00007362"/>
    </source>
</evidence>
<protein>
    <recommendedName>
        <fullName evidence="7">EamA domain-containing protein</fullName>
    </recommendedName>
</protein>
<feature type="domain" description="EamA" evidence="7">
    <location>
        <begin position="139"/>
        <end position="273"/>
    </location>
</feature>
<feature type="transmembrane region" description="Helical" evidence="6">
    <location>
        <begin position="112"/>
        <end position="130"/>
    </location>
</feature>
<dbReference type="OrthoDB" id="5430053at2"/>
<feature type="domain" description="EamA" evidence="7">
    <location>
        <begin position="3"/>
        <end position="123"/>
    </location>
</feature>
<keyword evidence="5 6" id="KW-0472">Membrane</keyword>
<keyword evidence="3 6" id="KW-0812">Transmembrane</keyword>
<keyword evidence="4 6" id="KW-1133">Transmembrane helix</keyword>
<dbReference type="RefSeq" id="WP_068333762.1">
    <property type="nucleotide sequence ID" value="NZ_LVHF01000029.1"/>
</dbReference>
<evidence type="ECO:0000313" key="8">
    <source>
        <dbReference type="EMBL" id="OAN13311.1"/>
    </source>
</evidence>
<sequence>MRIILAMLAPLLWGTTYVVVSNYFTHWSPFALAVWRALPAGLLLLAIKPSFPRFHELLGILLVGFLNIALFFGLLFNSALHMPSALVGVGMMALPVVGVLVVGVIHHQKPSWVQVVSAMLLVACAGYLFLSNNPHISLSAVLFLIGAMTTLITGSIVTKHIMKSIHWWKLLTWKLIFGGMMLIPIAWWDIKSHQSYVSPLPHSLMQWGAMFWLVVALTSLAYSVYVYTIPLITTTELSFFGTFNPILAMILGATLVNDAFSTQQIIIMVAMVAINLATQYYESRKSIASEDAIIEY</sequence>
<dbReference type="Pfam" id="PF00892">
    <property type="entry name" value="EamA"/>
    <property type="match status" value="2"/>
</dbReference>
<feature type="transmembrane region" description="Helical" evidence="6">
    <location>
        <begin position="207"/>
        <end position="225"/>
    </location>
</feature>
<evidence type="ECO:0000256" key="6">
    <source>
        <dbReference type="SAM" id="Phobius"/>
    </source>
</evidence>
<comment type="subcellular location">
    <subcellularLocation>
        <location evidence="1">Membrane</location>
        <topology evidence="1">Multi-pass membrane protein</topology>
    </subcellularLocation>
</comment>
<evidence type="ECO:0000259" key="7">
    <source>
        <dbReference type="Pfam" id="PF00892"/>
    </source>
</evidence>
<feature type="transmembrane region" description="Helical" evidence="6">
    <location>
        <begin position="85"/>
        <end position="105"/>
    </location>
</feature>
<evidence type="ECO:0000256" key="4">
    <source>
        <dbReference type="ARBA" id="ARBA00022989"/>
    </source>
</evidence>
<dbReference type="PANTHER" id="PTHR32322:SF2">
    <property type="entry name" value="EAMA DOMAIN-CONTAINING PROTEIN"/>
    <property type="match status" value="1"/>
</dbReference>
<dbReference type="SUPFAM" id="SSF103481">
    <property type="entry name" value="Multidrug resistance efflux transporter EmrE"/>
    <property type="match status" value="2"/>
</dbReference>
<dbReference type="InterPro" id="IPR000620">
    <property type="entry name" value="EamA_dom"/>
</dbReference>
<dbReference type="Proteomes" id="UP000078503">
    <property type="component" value="Unassembled WGS sequence"/>
</dbReference>
<gene>
    <name evidence="8" type="ORF">A3K86_16800</name>
</gene>
<name>A0A178K7N7_9GAMM</name>
<feature type="transmembrane region" description="Helical" evidence="6">
    <location>
        <begin position="59"/>
        <end position="79"/>
    </location>
</feature>
<comment type="similarity">
    <text evidence="2">Belongs to the EamA transporter family.</text>
</comment>
<dbReference type="EMBL" id="LVHF01000029">
    <property type="protein sequence ID" value="OAN13311.1"/>
    <property type="molecule type" value="Genomic_DNA"/>
</dbReference>
<evidence type="ECO:0000256" key="1">
    <source>
        <dbReference type="ARBA" id="ARBA00004141"/>
    </source>
</evidence>
<feature type="transmembrane region" description="Helical" evidence="6">
    <location>
        <begin position="136"/>
        <end position="158"/>
    </location>
</feature>
<evidence type="ECO:0000256" key="3">
    <source>
        <dbReference type="ARBA" id="ARBA00022692"/>
    </source>
</evidence>
<comment type="caution">
    <text evidence="8">The sequence shown here is derived from an EMBL/GenBank/DDBJ whole genome shotgun (WGS) entry which is preliminary data.</text>
</comment>
<reference evidence="8 9" key="1">
    <citation type="submission" date="2016-03" db="EMBL/GenBank/DDBJ databases">
        <title>Photobacterium proteolyticum sp. nov. a protease producing bacterium isolated from ocean sediments of Laizhou Bay.</title>
        <authorList>
            <person name="Li Y."/>
        </authorList>
    </citation>
    <scope>NUCLEOTIDE SEQUENCE [LARGE SCALE GENOMIC DNA]</scope>
    <source>
        <strain evidence="8 9">R-40508</strain>
    </source>
</reference>
<evidence type="ECO:0000256" key="5">
    <source>
        <dbReference type="ARBA" id="ARBA00023136"/>
    </source>
</evidence>
<dbReference type="GO" id="GO:0016020">
    <property type="term" value="C:membrane"/>
    <property type="evidence" value="ECO:0007669"/>
    <property type="project" value="UniProtKB-SubCell"/>
</dbReference>
<feature type="transmembrane region" description="Helical" evidence="6">
    <location>
        <begin position="28"/>
        <end position="47"/>
    </location>
</feature>
<keyword evidence="9" id="KW-1185">Reference proteome</keyword>
<dbReference type="PANTHER" id="PTHR32322">
    <property type="entry name" value="INNER MEMBRANE TRANSPORTER"/>
    <property type="match status" value="1"/>
</dbReference>